<dbReference type="InterPro" id="IPR055254">
    <property type="entry name" value="pPIWI_RE_Z"/>
</dbReference>
<dbReference type="Proteomes" id="UP001500253">
    <property type="component" value="Unassembled WGS sequence"/>
</dbReference>
<dbReference type="SUPFAM" id="SSF52540">
    <property type="entry name" value="P-loop containing nucleoside triphosphate hydrolases"/>
    <property type="match status" value="1"/>
</dbReference>
<reference evidence="3 4" key="1">
    <citation type="journal article" date="2019" name="Int. J. Syst. Evol. Microbiol.">
        <title>The Global Catalogue of Microorganisms (GCM) 10K type strain sequencing project: providing services to taxonomists for standard genome sequencing and annotation.</title>
        <authorList>
            <consortium name="The Broad Institute Genomics Platform"/>
            <consortium name="The Broad Institute Genome Sequencing Center for Infectious Disease"/>
            <person name="Wu L."/>
            <person name="Ma J."/>
        </authorList>
    </citation>
    <scope>NUCLEOTIDE SEQUENCE [LARGE SCALE GENOMIC DNA]</scope>
    <source>
        <strain evidence="3 4">JCM 4316</strain>
    </source>
</reference>
<feature type="region of interest" description="Disordered" evidence="1">
    <location>
        <begin position="524"/>
        <end position="544"/>
    </location>
</feature>
<organism evidence="3 4">
    <name type="scientific">Streptomyces cuspidosporus</name>
    <dbReference type="NCBI Taxonomy" id="66882"/>
    <lineage>
        <taxon>Bacteria</taxon>
        <taxon>Bacillati</taxon>
        <taxon>Actinomycetota</taxon>
        <taxon>Actinomycetes</taxon>
        <taxon>Kitasatosporales</taxon>
        <taxon>Streptomycetaceae</taxon>
        <taxon>Streptomyces</taxon>
    </lineage>
</organism>
<protein>
    <recommendedName>
        <fullName evidence="2">pPIWI-RE three-gene island domain-containing protein</fullName>
    </recommendedName>
</protein>
<feature type="domain" description="pPIWI-RE three-gene island" evidence="2">
    <location>
        <begin position="24"/>
        <end position="181"/>
    </location>
</feature>
<gene>
    <name evidence="3" type="ORF">GCM10010246_12380</name>
</gene>
<dbReference type="Pfam" id="PF18155">
    <property type="entry name" value="pPIWI_RE_Z"/>
    <property type="match status" value="1"/>
</dbReference>
<evidence type="ECO:0000259" key="2">
    <source>
        <dbReference type="Pfam" id="PF18155"/>
    </source>
</evidence>
<keyword evidence="4" id="KW-1185">Reference proteome</keyword>
<dbReference type="EMBL" id="BAAASD010000004">
    <property type="protein sequence ID" value="GAA2330885.1"/>
    <property type="molecule type" value="Genomic_DNA"/>
</dbReference>
<sequence length="1124" mass="124838">MGSQWYGDLVTDLQQTSLDARLGDLSPAEFCQLELGLFYLEQHLAGQPVGALWTALNHYADLGPTGLEVVRRVRLRMGDAARGGQWRERLNEYRKVPVELRMFTTAGPPGHRVLNDTLFERYPSPHLPQREGVYRAALTDSVPYDIEPAHEPVPPGAECFFKRRDGAVESLRIPSWIQVAPPTARLAARTSRVREPFPVTRDDLAQAFKEMDRALESHPQISDRDFERRFQSMTFSRVDQASGRLVDGLGVFTVDGIAHTVGLMNAGKSTLLDGLAFIGVQRGLRVGYVTPSISAALAKVRFLRALGIRAVPLIGRTTRERHVESYWRDELYDVDTGHALPGMELDPAAEFTTSMCLLEPLRTGAGRGDAPLREEDFPCRGRLKLPKKRELHDCPLTHVCPQQAAARAVPDAQVWVMTSSGLVSSRMEGSSYRARQIEAIQHELGLLLVDEADKVMGDFDQRFMLQEPLTFPGGWSARTAIACHDSLDAAWHQPLTHADVRRYQRYMLRHYQALAGLYPLLVTPPDKRNKSQDKGGSGRGRGGEDLLSEIVAEGPFSGFSLLNRLARSLHGITTLQERPDQAEEEEAADRFFDEFLALLARDPFKAPPGHLDRLLTAMTAGYDTEWSGKEAAEGWLLEHAPKDKDGNVSGWVEQMLPQLVRLLMAGIWSARITTSFFGANSLLPAVQKQMPMEAADSFFKHQPPPDLQMLVPEQAMGNMLALQWKPNRDGTSGSLEILWLRGVGRWLLYHLHDLLGCEGIEGPNVVLTSATSWMPGSARYHVAITPQLILREPEPCAQALRQSRILFRPQYRPGDHKGIFVSGAGGRQQREDALRAVLDAICNPAPGASRSLVDQVRDRLDPDRQRLAFVTLSGKDAAACALHMNLKTRLAARHVTPDSEAPGRYGLAYRRIGRFPATDADVMLAPEGSLQRGHNVLNGRGVAAFGALFYLARLHPPADDLSFPLAVLNQYAMQRLLDPVDGTAPGVDLSKQAQLLRADARGLWLTLMGQPLYFSRLARVDLRRAFVSDLMVQLYQTLGRTIRGNVPTRIYLIDAAFAPRAANLRETAEDTDRTSVLVAGRQLINRLLDPPEPGALPGRRLEHEIASATWGLLDNLFETMDWGR</sequence>
<comment type="caution">
    <text evidence="3">The sequence shown here is derived from an EMBL/GenBank/DDBJ whole genome shotgun (WGS) entry which is preliminary data.</text>
</comment>
<name>A0ABN3FIL3_9ACTN</name>
<evidence type="ECO:0000313" key="4">
    <source>
        <dbReference type="Proteomes" id="UP001500253"/>
    </source>
</evidence>
<evidence type="ECO:0000256" key="1">
    <source>
        <dbReference type="SAM" id="MobiDB-lite"/>
    </source>
</evidence>
<accession>A0ABN3FIL3</accession>
<evidence type="ECO:0000313" key="3">
    <source>
        <dbReference type="EMBL" id="GAA2330885.1"/>
    </source>
</evidence>
<dbReference type="InterPro" id="IPR027417">
    <property type="entry name" value="P-loop_NTPase"/>
</dbReference>
<proteinExistence type="predicted"/>